<organism evidence="2 3">
    <name type="scientific">Streptomyces lonarensis</name>
    <dbReference type="NCBI Taxonomy" id="700599"/>
    <lineage>
        <taxon>Bacteria</taxon>
        <taxon>Bacillati</taxon>
        <taxon>Actinomycetota</taxon>
        <taxon>Actinomycetes</taxon>
        <taxon>Kitasatosporales</taxon>
        <taxon>Streptomycetaceae</taxon>
        <taxon>Streptomyces</taxon>
    </lineage>
</organism>
<keyword evidence="1" id="KW-1133">Transmembrane helix</keyword>
<feature type="transmembrane region" description="Helical" evidence="1">
    <location>
        <begin position="32"/>
        <end position="51"/>
    </location>
</feature>
<dbReference type="RefSeq" id="WP_167973451.1">
    <property type="nucleotide sequence ID" value="NZ_BHZG01000223.1"/>
</dbReference>
<gene>
    <name evidence="2" type="ORF">HCN56_20960</name>
</gene>
<keyword evidence="1" id="KW-0472">Membrane</keyword>
<comment type="caution">
    <text evidence="2">The sequence shown here is derived from an EMBL/GenBank/DDBJ whole genome shotgun (WGS) entry which is preliminary data.</text>
</comment>
<dbReference type="EMBL" id="JAAVJD010000224">
    <property type="protein sequence ID" value="NJQ07986.1"/>
    <property type="molecule type" value="Genomic_DNA"/>
</dbReference>
<accession>A0A7X6D4D5</accession>
<keyword evidence="3" id="KW-1185">Reference proteome</keyword>
<keyword evidence="1" id="KW-0812">Transmembrane</keyword>
<proteinExistence type="predicted"/>
<dbReference type="AlphaFoldDB" id="A0A7X6D4D5"/>
<dbReference type="Proteomes" id="UP000578686">
    <property type="component" value="Unassembled WGS sequence"/>
</dbReference>
<feature type="transmembrane region" description="Helical" evidence="1">
    <location>
        <begin position="57"/>
        <end position="76"/>
    </location>
</feature>
<name>A0A7X6D4D5_9ACTN</name>
<sequence>MLWEPTVSALLGLVIAAVAVGRRPARFLDSRLALATGAGGALLGGLIARTVLGPGSLPVVLLAGAVFGAALLSLVVRAGHGPAHGHRAVSA</sequence>
<feature type="transmembrane region" description="Helical" evidence="1">
    <location>
        <begin position="6"/>
        <end position="25"/>
    </location>
</feature>
<protein>
    <recommendedName>
        <fullName evidence="4">Integral membrane protein</fullName>
    </recommendedName>
</protein>
<evidence type="ECO:0000256" key="1">
    <source>
        <dbReference type="SAM" id="Phobius"/>
    </source>
</evidence>
<reference evidence="2 3" key="1">
    <citation type="submission" date="2020-03" db="EMBL/GenBank/DDBJ databases">
        <title>Draft genome of Streptomyces sp. ventii, isolated from the Axial Seamount in the Pacific Ocean, and resequencing of the two type strains Streptomyces lonarensis strain NCL 716 and Streptomyces bohaiensis strain 11A07.</title>
        <authorList>
            <person name="Loughran R.M."/>
            <person name="Pfannmuller K.M."/>
            <person name="Wasson B.J."/>
            <person name="Deadmond M.C."/>
            <person name="Paddock B.E."/>
            <person name="Koyack M.J."/>
            <person name="Gallegos D.A."/>
            <person name="Mitchell E.A."/>
            <person name="Ushijima B."/>
            <person name="Saw J.H."/>
            <person name="Mcphail K.L."/>
            <person name="Videau P."/>
        </authorList>
    </citation>
    <scope>NUCLEOTIDE SEQUENCE [LARGE SCALE GENOMIC DNA]</scope>
    <source>
        <strain evidence="2 3">NCL716</strain>
    </source>
</reference>
<evidence type="ECO:0000313" key="2">
    <source>
        <dbReference type="EMBL" id="NJQ07986.1"/>
    </source>
</evidence>
<evidence type="ECO:0008006" key="4">
    <source>
        <dbReference type="Google" id="ProtNLM"/>
    </source>
</evidence>
<evidence type="ECO:0000313" key="3">
    <source>
        <dbReference type="Proteomes" id="UP000578686"/>
    </source>
</evidence>